<comment type="caution">
    <text evidence="2">The sequence shown here is derived from an EMBL/GenBank/DDBJ whole genome shotgun (WGS) entry which is preliminary data.</text>
</comment>
<evidence type="ECO:0000259" key="1">
    <source>
        <dbReference type="Pfam" id="PF03781"/>
    </source>
</evidence>
<dbReference type="EMBL" id="QZAB01000170">
    <property type="protein sequence ID" value="RQD89039.1"/>
    <property type="molecule type" value="Genomic_DNA"/>
</dbReference>
<sequence length="218" mass="25184">MGSDHREQKWYDNERPAHQVRITNPFYLGKYPLTNRQLVNILGEVPNSKFIIDDKPVSKISWNDAQGIIDRLNEIENTDKYRLPTEAEWEYACRAGTTTRFYYGADNELLMEYGWCRDDGVRGPQPVGQKKPNNWGFHDMHGNVWEWVQDIYLPDYNNTPTDGSANLSSPPDATEMRVLRGGSWQTSSYGCRSSSRFFNPPDVHRRSSRVGFRIASDV</sequence>
<protein>
    <submittedName>
        <fullName evidence="2">Formylglycine-generating enzyme family protein</fullName>
    </submittedName>
</protein>
<organism evidence="2 3">
    <name type="scientific">Methanosalsum natronophilum</name>
    <dbReference type="NCBI Taxonomy" id="768733"/>
    <lineage>
        <taxon>Archaea</taxon>
        <taxon>Methanobacteriati</taxon>
        <taxon>Methanobacteriota</taxon>
        <taxon>Stenosarchaea group</taxon>
        <taxon>Methanomicrobia</taxon>
        <taxon>Methanosarcinales</taxon>
        <taxon>Methanosarcinaceae</taxon>
        <taxon>Methanosalsum</taxon>
    </lineage>
</organism>
<dbReference type="PANTHER" id="PTHR23150:SF19">
    <property type="entry name" value="FORMYLGLYCINE-GENERATING ENZYME"/>
    <property type="match status" value="1"/>
</dbReference>
<dbReference type="InterPro" id="IPR042095">
    <property type="entry name" value="SUMF_sf"/>
</dbReference>
<reference evidence="2 3" key="1">
    <citation type="submission" date="2018-08" db="EMBL/GenBank/DDBJ databases">
        <title>The metabolism and importance of syntrophic acetate oxidation coupled to methane or sulfide production in haloalkaline environments.</title>
        <authorList>
            <person name="Timmers P.H.A."/>
            <person name="Vavourakis C.D."/>
            <person name="Sorokin D.Y."/>
            <person name="Sinninghe Damste J.S."/>
            <person name="Muyzer G."/>
            <person name="Stams A.J.M."/>
            <person name="Plugge C.M."/>
        </authorList>
    </citation>
    <scope>NUCLEOTIDE SEQUENCE [LARGE SCALE GENOMIC DNA]</scope>
    <source>
        <strain evidence="2">MSAO_Arc3</strain>
    </source>
</reference>
<dbReference type="AlphaFoldDB" id="A0A3R7XVD1"/>
<accession>A0A3R7XVD1</accession>
<proteinExistence type="predicted"/>
<dbReference type="Gene3D" id="3.90.1580.10">
    <property type="entry name" value="paralog of FGE (formylglycine-generating enzyme)"/>
    <property type="match status" value="1"/>
</dbReference>
<feature type="domain" description="Sulfatase-modifying factor enzyme-like" evidence="1">
    <location>
        <begin position="1"/>
        <end position="215"/>
    </location>
</feature>
<dbReference type="GO" id="GO:0120147">
    <property type="term" value="F:formylglycine-generating oxidase activity"/>
    <property type="evidence" value="ECO:0007669"/>
    <property type="project" value="TreeGrafter"/>
</dbReference>
<evidence type="ECO:0000313" key="3">
    <source>
        <dbReference type="Proteomes" id="UP000284763"/>
    </source>
</evidence>
<evidence type="ECO:0000313" key="2">
    <source>
        <dbReference type="EMBL" id="RQD89039.1"/>
    </source>
</evidence>
<dbReference type="Proteomes" id="UP000284763">
    <property type="component" value="Unassembled WGS sequence"/>
</dbReference>
<dbReference type="PANTHER" id="PTHR23150">
    <property type="entry name" value="SULFATASE MODIFYING FACTOR 1, 2"/>
    <property type="match status" value="1"/>
</dbReference>
<dbReference type="InterPro" id="IPR005532">
    <property type="entry name" value="SUMF_dom"/>
</dbReference>
<dbReference type="InterPro" id="IPR051043">
    <property type="entry name" value="Sulfatase_Mod_Factor_Kinase"/>
</dbReference>
<gene>
    <name evidence="2" type="ORF">D5R95_02545</name>
</gene>
<dbReference type="InterPro" id="IPR016187">
    <property type="entry name" value="CTDL_fold"/>
</dbReference>
<dbReference type="SUPFAM" id="SSF56436">
    <property type="entry name" value="C-type lectin-like"/>
    <property type="match status" value="1"/>
</dbReference>
<name>A0A3R7XVD1_9EURY</name>
<dbReference type="Pfam" id="PF03781">
    <property type="entry name" value="FGE-sulfatase"/>
    <property type="match status" value="1"/>
</dbReference>